<dbReference type="AlphaFoldDB" id="X1NX85"/>
<proteinExistence type="predicted"/>
<name>X1NX85_9ZZZZ</name>
<feature type="non-terminal residue" evidence="1">
    <location>
        <position position="128"/>
    </location>
</feature>
<gene>
    <name evidence="1" type="ORF">S06H3_49388</name>
</gene>
<reference evidence="1" key="1">
    <citation type="journal article" date="2014" name="Front. Microbiol.">
        <title>High frequency of phylogenetically diverse reductive dehalogenase-homologous genes in deep subseafloor sedimentary metagenomes.</title>
        <authorList>
            <person name="Kawai M."/>
            <person name="Futagami T."/>
            <person name="Toyoda A."/>
            <person name="Takaki Y."/>
            <person name="Nishi S."/>
            <person name="Hori S."/>
            <person name="Arai W."/>
            <person name="Tsubouchi T."/>
            <person name="Morono Y."/>
            <person name="Uchiyama I."/>
            <person name="Ito T."/>
            <person name="Fujiyama A."/>
            <person name="Inagaki F."/>
            <person name="Takami H."/>
        </authorList>
    </citation>
    <scope>NUCLEOTIDE SEQUENCE</scope>
    <source>
        <strain evidence="1">Expedition CK06-06</strain>
    </source>
</reference>
<evidence type="ECO:0000313" key="1">
    <source>
        <dbReference type="EMBL" id="GAI34826.1"/>
    </source>
</evidence>
<organism evidence="1">
    <name type="scientific">marine sediment metagenome</name>
    <dbReference type="NCBI Taxonomy" id="412755"/>
    <lineage>
        <taxon>unclassified sequences</taxon>
        <taxon>metagenomes</taxon>
        <taxon>ecological metagenomes</taxon>
    </lineage>
</organism>
<protein>
    <submittedName>
        <fullName evidence="1">Uncharacterized protein</fullName>
    </submittedName>
</protein>
<sequence>METVATQFKLSPVNVQQIATGLAAGGVLTDVGQDRLAVRPPSLRYALIRDVFFCGATSLPCNELVNQSPDIAETALTLIGARARGAIVPDNLLIEMVNRADSDKVWEHYSYLSPSECNWLLENRPDKL</sequence>
<accession>X1NX85</accession>
<comment type="caution">
    <text evidence="1">The sequence shown here is derived from an EMBL/GenBank/DDBJ whole genome shotgun (WGS) entry which is preliminary data.</text>
</comment>
<dbReference type="EMBL" id="BARV01031183">
    <property type="protein sequence ID" value="GAI34826.1"/>
    <property type="molecule type" value="Genomic_DNA"/>
</dbReference>